<dbReference type="RefSeq" id="WP_285994989.1">
    <property type="nucleotide sequence ID" value="NZ_CP127295.1"/>
</dbReference>
<dbReference type="InterPro" id="IPR032675">
    <property type="entry name" value="LRR_dom_sf"/>
</dbReference>
<dbReference type="PANTHER" id="PTHR47432:SF1">
    <property type="entry name" value="CELL WALL ASSEMBLY REGULATOR SMI1"/>
    <property type="match status" value="1"/>
</dbReference>
<protein>
    <submittedName>
        <fullName evidence="2">SMI1/KNR4 family protein</fullName>
    </submittedName>
</protein>
<proteinExistence type="predicted"/>
<evidence type="ECO:0000313" key="2">
    <source>
        <dbReference type="EMBL" id="WIX98504.1"/>
    </source>
</evidence>
<organism evidence="2 3">
    <name type="scientific">Amycolatopsis mongoliensis</name>
    <dbReference type="NCBI Taxonomy" id="715475"/>
    <lineage>
        <taxon>Bacteria</taxon>
        <taxon>Bacillati</taxon>
        <taxon>Actinomycetota</taxon>
        <taxon>Actinomycetes</taxon>
        <taxon>Pseudonocardiales</taxon>
        <taxon>Pseudonocardiaceae</taxon>
        <taxon>Amycolatopsis</taxon>
    </lineage>
</organism>
<evidence type="ECO:0000259" key="1">
    <source>
        <dbReference type="SMART" id="SM00860"/>
    </source>
</evidence>
<dbReference type="Gene3D" id="3.80.10.10">
    <property type="entry name" value="Ribonuclease Inhibitor"/>
    <property type="match status" value="1"/>
</dbReference>
<name>A0A9Y2JHB1_9PSEU</name>
<gene>
    <name evidence="2" type="ORF">QRX60_31120</name>
</gene>
<dbReference type="InterPro" id="IPR018958">
    <property type="entry name" value="Knr4/Smi1-like_dom"/>
</dbReference>
<reference evidence="2 3" key="1">
    <citation type="submission" date="2023-06" db="EMBL/GenBank/DDBJ databases">
        <authorList>
            <person name="Oyuntsetseg B."/>
            <person name="Kim S.B."/>
        </authorList>
    </citation>
    <scope>NUCLEOTIDE SEQUENCE [LARGE SCALE GENOMIC DNA]</scope>
    <source>
        <strain evidence="2 3">4-36</strain>
    </source>
</reference>
<accession>A0A9Y2JHB1</accession>
<keyword evidence="3" id="KW-1185">Reference proteome</keyword>
<dbReference type="EMBL" id="CP127295">
    <property type="protein sequence ID" value="WIX98504.1"/>
    <property type="molecule type" value="Genomic_DNA"/>
</dbReference>
<dbReference type="InterPro" id="IPR051873">
    <property type="entry name" value="KNR4/SMI1_regulator"/>
</dbReference>
<dbReference type="Proteomes" id="UP001239397">
    <property type="component" value="Chromosome"/>
</dbReference>
<sequence length="530" mass="55945">MTSGDAGFGEIARAMADALRASAGTASSAATLQLRHTGGAVSCCAWTDVREHLSVDFGPIAQLLWDRPPAALEVRLDPGGRYTFTARPDVASVSPGRLVLDAGFRCPGHPRPGLPRLAAAEPAGAPTDPAVLAEVTRLTSEFAALYAGIKGDPPPWPSGRTEADLAAAEARIGVRLPEDLRALYLVADGDPRESGLLGPYSHDPLGELVDHYLDGEPGSYGWEDEPDDDGVVFETAPFGHVKRLSRNDWWVTFGSDRSGNYLAADLDPAERGRPGQVLDYGRDIYGPLRYVAESITAMLTEVVEALRAGKYEDPDDDGTYLFPETGLRDAATRSYSEVISNAAAVELPSAVAGLPGRELIQEVYLNDAGDVDLSAFGPLESLRSLSVNRAGAVTPAIGGLAALGSLRIDADRVALAAVAGHPVLWDLQLTGVGAPLDLTVLRTLPRLTRLGLERSAVPDWGPVCALPALRVLKVDADQVRDLLGSGHPLPRLAALFVSGRTTLREMSELCAAFGDGAPEGKVTEFSGVLP</sequence>
<dbReference type="AlphaFoldDB" id="A0A9Y2JHB1"/>
<evidence type="ECO:0000313" key="3">
    <source>
        <dbReference type="Proteomes" id="UP001239397"/>
    </source>
</evidence>
<dbReference type="PANTHER" id="PTHR47432">
    <property type="entry name" value="CELL WALL ASSEMBLY REGULATOR SMI1"/>
    <property type="match status" value="1"/>
</dbReference>
<dbReference type="Pfam" id="PF09346">
    <property type="entry name" value="SMI1_KNR4"/>
    <property type="match status" value="1"/>
</dbReference>
<dbReference type="KEGG" id="amog:QRX60_31120"/>
<dbReference type="SUPFAM" id="SSF160631">
    <property type="entry name" value="SMI1/KNR4-like"/>
    <property type="match status" value="1"/>
</dbReference>
<dbReference type="InterPro" id="IPR037883">
    <property type="entry name" value="Knr4/Smi1-like_sf"/>
</dbReference>
<feature type="domain" description="Knr4/Smi1-like" evidence="1">
    <location>
        <begin position="159"/>
        <end position="301"/>
    </location>
</feature>
<dbReference type="SMART" id="SM00860">
    <property type="entry name" value="SMI1_KNR4"/>
    <property type="match status" value="1"/>
</dbReference>